<dbReference type="Gene3D" id="3.20.10.10">
    <property type="entry name" value="D-amino Acid Aminotransferase, subunit A, domain 2"/>
    <property type="match status" value="1"/>
</dbReference>
<keyword evidence="1" id="KW-1185">Reference proteome</keyword>
<dbReference type="PANTHER" id="PTHR47703">
    <property type="entry name" value="D-AMINOACID AMINOTRANSFERASE-LIKE PLP-DEPENDENT ENZYMES SUPERFAMILY PROTEIN"/>
    <property type="match status" value="1"/>
</dbReference>
<evidence type="ECO:0000313" key="2">
    <source>
        <dbReference type="RefSeq" id="XP_018491035.1"/>
    </source>
</evidence>
<gene>
    <name evidence="2" type="primary">LOC108861630</name>
</gene>
<reference evidence="2" key="2">
    <citation type="submission" date="2025-08" db="UniProtKB">
        <authorList>
            <consortium name="RefSeq"/>
        </authorList>
    </citation>
    <scope>IDENTIFICATION</scope>
    <source>
        <tissue evidence="2">Leaf</tissue>
    </source>
</reference>
<dbReference type="KEGG" id="rsz:108861630"/>
<dbReference type="PANTHER" id="PTHR47703:SF2">
    <property type="entry name" value="D-AMINOACID AMINOTRANSFERASE-LIKE PLP-DEPENDENT ENZYMES SUPERFAMILY PROTEIN"/>
    <property type="match status" value="1"/>
</dbReference>
<dbReference type="GeneID" id="108861630"/>
<sequence>MSNCRFLYHNGVVLEAPPVATFLQSLPGAYTTTRTIESGTRFLFWERHMKRLSSSIRILLDSKPDLLFSSVSSSSSSSRFLMMNRSVRESSIYDLVNGSMSEAMRSVVSKERGRLCGEELAVTVLVTGDEEKLSRLDDEKVVDCLDVWLHIGGYSLGVGERAASLALVGRGRDVAAAKYSDWVRLRKPLEKFRPLSTTELLLSNDGDHLLEGCVTNFFVVCRRKSSSGSLYGGSLGGFEVQTAPVTDGVLPGVIREVVIEVCLSKGIPYCERAPSWSERELWEEAFVTSSLRIVQHVGTIKVPVGSLKALARSKPEEIEWKEKRFKEGPGMITELIQRTIMERGIEEGFPLKDL</sequence>
<dbReference type="CDD" id="cd00449">
    <property type="entry name" value="PLPDE_IV"/>
    <property type="match status" value="1"/>
</dbReference>
<proteinExistence type="predicted"/>
<dbReference type="InterPro" id="IPR043132">
    <property type="entry name" value="BCAT-like_C"/>
</dbReference>
<dbReference type="GO" id="GO:0003824">
    <property type="term" value="F:catalytic activity"/>
    <property type="evidence" value="ECO:0007669"/>
    <property type="project" value="InterPro"/>
</dbReference>
<dbReference type="SUPFAM" id="SSF56752">
    <property type="entry name" value="D-aminoacid aminotransferase-like PLP-dependent enzymes"/>
    <property type="match status" value="1"/>
</dbReference>
<name>A0A6J0P2Y4_RAPSA</name>
<organism evidence="1 2">
    <name type="scientific">Raphanus sativus</name>
    <name type="common">Radish</name>
    <name type="synonym">Raphanus raphanistrum var. sativus</name>
    <dbReference type="NCBI Taxonomy" id="3726"/>
    <lineage>
        <taxon>Eukaryota</taxon>
        <taxon>Viridiplantae</taxon>
        <taxon>Streptophyta</taxon>
        <taxon>Embryophyta</taxon>
        <taxon>Tracheophyta</taxon>
        <taxon>Spermatophyta</taxon>
        <taxon>Magnoliopsida</taxon>
        <taxon>eudicotyledons</taxon>
        <taxon>Gunneridae</taxon>
        <taxon>Pentapetalae</taxon>
        <taxon>rosids</taxon>
        <taxon>malvids</taxon>
        <taxon>Brassicales</taxon>
        <taxon>Brassicaceae</taxon>
        <taxon>Brassiceae</taxon>
        <taxon>Raphanus</taxon>
    </lineage>
</organism>
<dbReference type="AlphaFoldDB" id="A0A6J0P2Y4"/>
<reference evidence="1" key="1">
    <citation type="journal article" date="2019" name="Database">
        <title>The radish genome database (RadishGD): an integrated information resource for radish genomics.</title>
        <authorList>
            <person name="Yu H.J."/>
            <person name="Baek S."/>
            <person name="Lee Y.J."/>
            <person name="Cho A."/>
            <person name="Mun J.H."/>
        </authorList>
    </citation>
    <scope>NUCLEOTIDE SEQUENCE [LARGE SCALE GENOMIC DNA]</scope>
    <source>
        <strain evidence="1">cv. WK10039</strain>
    </source>
</reference>
<dbReference type="Proteomes" id="UP000504610">
    <property type="component" value="Chromosome 5"/>
</dbReference>
<dbReference type="Pfam" id="PF01063">
    <property type="entry name" value="Aminotran_4"/>
    <property type="match status" value="1"/>
</dbReference>
<dbReference type="OrthoDB" id="59470at2759"/>
<evidence type="ECO:0000313" key="1">
    <source>
        <dbReference type="Proteomes" id="UP000504610"/>
    </source>
</evidence>
<dbReference type="InterPro" id="IPR036038">
    <property type="entry name" value="Aminotransferase-like"/>
</dbReference>
<protein>
    <submittedName>
        <fullName evidence="2">Uncharacterized protein LOC108861630 isoform X1</fullName>
    </submittedName>
</protein>
<dbReference type="InterPro" id="IPR001544">
    <property type="entry name" value="Aminotrans_IV"/>
</dbReference>
<accession>A0A6J0P2Y4</accession>
<dbReference type="RefSeq" id="XP_018491035.1">
    <property type="nucleotide sequence ID" value="XM_018635533.2"/>
</dbReference>